<evidence type="ECO:0000313" key="4">
    <source>
        <dbReference type="Proteomes" id="UP000294662"/>
    </source>
</evidence>
<feature type="domain" description="Fatty acid desaturase" evidence="2">
    <location>
        <begin position="38"/>
        <end position="271"/>
    </location>
</feature>
<keyword evidence="1" id="KW-1133">Transmembrane helix</keyword>
<sequence>MSESRSNRPTAPEWRTLALILGCYASALGLLFAPLPSGLVAVLLVPVLVLHSSLSHEALHDHPFRARVVNEVLMALPLTLVIPYGRFRDLHLAHHLDARLTDPYDDPESNYLDPVIWAGLSRWSRGLYALNNTLLGRILLGPAIGQARFMAGDWAQRRVRAVWQAWALHLPGALAVLWVVTVAPLPLWTYLLACYGALGVLKIRTFLEHRAHAQSRARTVIVEDRGLLSFLFLNNNLHVVHHMHPTAPWYRLPQLYRVGRARYLNCNEHYVYRSYGAVIRRFLLCRKDPVAHPLWRRG</sequence>
<evidence type="ECO:0000313" key="3">
    <source>
        <dbReference type="EMBL" id="TDE41032.1"/>
    </source>
</evidence>
<dbReference type="GO" id="GO:0006629">
    <property type="term" value="P:lipid metabolic process"/>
    <property type="evidence" value="ECO:0007669"/>
    <property type="project" value="InterPro"/>
</dbReference>
<feature type="transmembrane region" description="Helical" evidence="1">
    <location>
        <begin position="12"/>
        <end position="32"/>
    </location>
</feature>
<name>A0A4R5F177_9RHOB</name>
<dbReference type="AlphaFoldDB" id="A0A4R5F177"/>
<organism evidence="3 4">
    <name type="scientific">Antarcticimicrobium sediminis</name>
    <dbReference type="NCBI Taxonomy" id="2546227"/>
    <lineage>
        <taxon>Bacteria</taxon>
        <taxon>Pseudomonadati</taxon>
        <taxon>Pseudomonadota</taxon>
        <taxon>Alphaproteobacteria</taxon>
        <taxon>Rhodobacterales</taxon>
        <taxon>Paracoccaceae</taxon>
        <taxon>Antarcticimicrobium</taxon>
    </lineage>
</organism>
<dbReference type="EMBL" id="SMFP01000001">
    <property type="protein sequence ID" value="TDE41032.1"/>
    <property type="molecule type" value="Genomic_DNA"/>
</dbReference>
<dbReference type="InterPro" id="IPR005804">
    <property type="entry name" value="FA_desaturase_dom"/>
</dbReference>
<dbReference type="Proteomes" id="UP000294662">
    <property type="component" value="Unassembled WGS sequence"/>
</dbReference>
<gene>
    <name evidence="3" type="ORF">E1B25_02130</name>
</gene>
<dbReference type="CDD" id="cd03509">
    <property type="entry name" value="DesA_FADS-like"/>
    <property type="match status" value="1"/>
</dbReference>
<protein>
    <submittedName>
        <fullName evidence="3">Fatty acid desaturase</fullName>
    </submittedName>
</protein>
<feature type="transmembrane region" description="Helical" evidence="1">
    <location>
        <begin position="68"/>
        <end position="87"/>
    </location>
</feature>
<feature type="transmembrane region" description="Helical" evidence="1">
    <location>
        <begin position="161"/>
        <end position="181"/>
    </location>
</feature>
<evidence type="ECO:0000259" key="2">
    <source>
        <dbReference type="Pfam" id="PF00487"/>
    </source>
</evidence>
<evidence type="ECO:0000256" key="1">
    <source>
        <dbReference type="SAM" id="Phobius"/>
    </source>
</evidence>
<dbReference type="RefSeq" id="WP_132827022.1">
    <property type="nucleotide sequence ID" value="NZ_SMFP01000001.1"/>
</dbReference>
<comment type="caution">
    <text evidence="3">The sequence shown here is derived from an EMBL/GenBank/DDBJ whole genome shotgun (WGS) entry which is preliminary data.</text>
</comment>
<keyword evidence="1" id="KW-0812">Transmembrane</keyword>
<keyword evidence="1" id="KW-0472">Membrane</keyword>
<reference evidence="3 4" key="1">
    <citation type="submission" date="2019-03" db="EMBL/GenBank/DDBJ databases">
        <authorList>
            <person name="Zhang S."/>
        </authorList>
    </citation>
    <scope>NUCLEOTIDE SEQUENCE [LARGE SCALE GENOMIC DNA]</scope>
    <source>
        <strain evidence="3 4">S4J41</strain>
    </source>
</reference>
<dbReference type="Pfam" id="PF00487">
    <property type="entry name" value="FA_desaturase"/>
    <property type="match status" value="1"/>
</dbReference>
<accession>A0A4R5F177</accession>
<keyword evidence="4" id="KW-1185">Reference proteome</keyword>
<proteinExistence type="predicted"/>
<dbReference type="OrthoDB" id="784276at2"/>